<evidence type="ECO:0000256" key="1">
    <source>
        <dbReference type="ARBA" id="ARBA00004191"/>
    </source>
</evidence>
<evidence type="ECO:0000256" key="3">
    <source>
        <dbReference type="ARBA" id="ARBA00008891"/>
    </source>
</evidence>
<dbReference type="FunFam" id="2.160.20.10:FF:000013">
    <property type="entry name" value="Pectinesterase"/>
    <property type="match status" value="1"/>
</dbReference>
<dbReference type="EMBL" id="SSTE01020899">
    <property type="protein sequence ID" value="KAA0033293.1"/>
    <property type="molecule type" value="Genomic_DNA"/>
</dbReference>
<evidence type="ECO:0000259" key="13">
    <source>
        <dbReference type="Pfam" id="PF01095"/>
    </source>
</evidence>
<dbReference type="UniPathway" id="UPA00545">
    <property type="reaction ID" value="UER00823"/>
</dbReference>
<evidence type="ECO:0000256" key="6">
    <source>
        <dbReference type="ARBA" id="ARBA00022801"/>
    </source>
</evidence>
<sequence>MWTIIRGIFVLMMIIFVRGNEGESYRRIGRKKFAWKTLIVDKNGHGNFSTIQAAIDSVPSDNRFWVSIHIRPGLYREKVKIPYDKPYIILKGHRKRNTKVVWDDHLTVAQSPTFTSSADNIVVKSISFVNSYNYPWKNGNPRVPAVAAMITGDKSSFYRCGFYGVQDTLWDNQGRHYYHRCTIQGAVDFIFGAAQSIFQGCSISVVGEALLPLGSTSFITAQGRTDPNDANGFVFKECNVFGSGSAYLGRPWRAYSRVIFHNSNFSNIINPNGWDPWHFVGYE</sequence>
<evidence type="ECO:0000256" key="7">
    <source>
        <dbReference type="ARBA" id="ARBA00023085"/>
    </source>
</evidence>
<dbReference type="InterPro" id="IPR033131">
    <property type="entry name" value="Pectinesterase_Asp_AS"/>
</dbReference>
<dbReference type="EC" id="3.1.1.11" evidence="4 12"/>
<accession>A0A5D3CTI5</accession>
<feature type="domain" description="Pectinesterase catalytic" evidence="13">
    <location>
        <begin position="38"/>
        <end position="278"/>
    </location>
</feature>
<comment type="subcellular location">
    <subcellularLocation>
        <location evidence="1">Secreted</location>
        <location evidence="1">Cell wall</location>
    </subcellularLocation>
</comment>
<evidence type="ECO:0000256" key="8">
    <source>
        <dbReference type="ARBA" id="ARBA00023180"/>
    </source>
</evidence>
<comment type="catalytic activity">
    <reaction evidence="9 12">
        <text>[(1-&gt;4)-alpha-D-galacturonosyl methyl ester](n) + n H2O = [(1-&gt;4)-alpha-D-galacturonosyl](n) + n methanol + n H(+)</text>
        <dbReference type="Rhea" id="RHEA:22380"/>
        <dbReference type="Rhea" id="RHEA-COMP:14570"/>
        <dbReference type="Rhea" id="RHEA-COMP:14573"/>
        <dbReference type="ChEBI" id="CHEBI:15377"/>
        <dbReference type="ChEBI" id="CHEBI:15378"/>
        <dbReference type="ChEBI" id="CHEBI:17790"/>
        <dbReference type="ChEBI" id="CHEBI:140522"/>
        <dbReference type="ChEBI" id="CHEBI:140523"/>
        <dbReference type="EC" id="3.1.1.11"/>
    </reaction>
</comment>
<comment type="pathway">
    <text evidence="2 12">Glycan metabolism; pectin degradation; 2-dehydro-3-deoxy-D-gluconate from pectin: step 1/5.</text>
</comment>
<dbReference type="PANTHER" id="PTHR31321:SF76">
    <property type="entry name" value="PECTINESTERASE 10-RELATED"/>
    <property type="match status" value="1"/>
</dbReference>
<dbReference type="Proteomes" id="UP000321393">
    <property type="component" value="Unassembled WGS sequence"/>
</dbReference>
<dbReference type="STRING" id="1194695.A0A5D3CTI5"/>
<comment type="function">
    <text evidence="10">Acts in the modification of cell walls via demethylesterification of cell wall pectin.</text>
</comment>
<protein>
    <recommendedName>
        <fullName evidence="4 12">Pectinesterase</fullName>
        <ecNumber evidence="4 12">3.1.1.11</ecNumber>
    </recommendedName>
</protein>
<organism evidence="15 17">
    <name type="scientific">Cucumis melo var. makuwa</name>
    <name type="common">Oriental melon</name>
    <dbReference type="NCBI Taxonomy" id="1194695"/>
    <lineage>
        <taxon>Eukaryota</taxon>
        <taxon>Viridiplantae</taxon>
        <taxon>Streptophyta</taxon>
        <taxon>Embryophyta</taxon>
        <taxon>Tracheophyta</taxon>
        <taxon>Spermatophyta</taxon>
        <taxon>Magnoliopsida</taxon>
        <taxon>eudicotyledons</taxon>
        <taxon>Gunneridae</taxon>
        <taxon>Pentapetalae</taxon>
        <taxon>rosids</taxon>
        <taxon>fabids</taxon>
        <taxon>Cucurbitales</taxon>
        <taxon>Cucurbitaceae</taxon>
        <taxon>Benincaseae</taxon>
        <taxon>Cucumis</taxon>
    </lineage>
</organism>
<keyword evidence="5" id="KW-0964">Secreted</keyword>
<evidence type="ECO:0000256" key="10">
    <source>
        <dbReference type="ARBA" id="ARBA00057335"/>
    </source>
</evidence>
<dbReference type="GO" id="GO:0045490">
    <property type="term" value="P:pectin catabolic process"/>
    <property type="evidence" value="ECO:0007669"/>
    <property type="project" value="UniProtKB-UniRule"/>
</dbReference>
<evidence type="ECO:0000313" key="14">
    <source>
        <dbReference type="EMBL" id="KAA0033293.1"/>
    </source>
</evidence>
<gene>
    <name evidence="15" type="ORF">E5676_scaffold472G00040</name>
    <name evidence="14" type="ORF">E6C27_scaffold845G001020</name>
</gene>
<dbReference type="SUPFAM" id="SSF51126">
    <property type="entry name" value="Pectin lyase-like"/>
    <property type="match status" value="1"/>
</dbReference>
<dbReference type="PANTHER" id="PTHR31321">
    <property type="entry name" value="ACYL-COA THIOESTER HYDROLASE YBHC-RELATED"/>
    <property type="match status" value="1"/>
</dbReference>
<keyword evidence="5" id="KW-0134">Cell wall</keyword>
<evidence type="ECO:0000313" key="16">
    <source>
        <dbReference type="Proteomes" id="UP000321393"/>
    </source>
</evidence>
<dbReference type="EMBL" id="SSTD01008933">
    <property type="protein sequence ID" value="TYK14815.1"/>
    <property type="molecule type" value="Genomic_DNA"/>
</dbReference>
<keyword evidence="6 12" id="KW-0378">Hydrolase</keyword>
<feature type="active site" evidence="11">
    <location>
        <position position="188"/>
    </location>
</feature>
<dbReference type="Pfam" id="PF01095">
    <property type="entry name" value="Pectinesterase"/>
    <property type="match status" value="1"/>
</dbReference>
<proteinExistence type="inferred from homology"/>
<dbReference type="GO" id="GO:0030599">
    <property type="term" value="F:pectinesterase activity"/>
    <property type="evidence" value="ECO:0007669"/>
    <property type="project" value="UniProtKB-UniRule"/>
</dbReference>
<dbReference type="InterPro" id="IPR000070">
    <property type="entry name" value="Pectinesterase_cat"/>
</dbReference>
<dbReference type="Gene3D" id="2.160.20.10">
    <property type="entry name" value="Single-stranded right-handed beta-helix, Pectin lyase-like"/>
    <property type="match status" value="1"/>
</dbReference>
<evidence type="ECO:0000313" key="15">
    <source>
        <dbReference type="EMBL" id="TYK14815.1"/>
    </source>
</evidence>
<evidence type="ECO:0000256" key="9">
    <source>
        <dbReference type="ARBA" id="ARBA00047928"/>
    </source>
</evidence>
<reference evidence="16 17" key="1">
    <citation type="submission" date="2019-08" db="EMBL/GenBank/DDBJ databases">
        <title>Draft genome sequences of two oriental melons (Cucumis melo L. var makuwa).</title>
        <authorList>
            <person name="Kwon S.-Y."/>
        </authorList>
    </citation>
    <scope>NUCLEOTIDE SEQUENCE [LARGE SCALE GENOMIC DNA]</scope>
    <source>
        <strain evidence="17">cv. Chang Bougi</strain>
        <strain evidence="16">cv. SW 3</strain>
        <tissue evidence="15">Leaf</tissue>
    </source>
</reference>
<dbReference type="AlphaFoldDB" id="A0A5D3CTI5"/>
<evidence type="ECO:0000256" key="12">
    <source>
        <dbReference type="RuleBase" id="RU000589"/>
    </source>
</evidence>
<keyword evidence="7 12" id="KW-0063">Aspartyl esterase</keyword>
<comment type="caution">
    <text evidence="15">The sequence shown here is derived from an EMBL/GenBank/DDBJ whole genome shotgun (WGS) entry which is preliminary data.</text>
</comment>
<evidence type="ECO:0000313" key="17">
    <source>
        <dbReference type="Proteomes" id="UP000321947"/>
    </source>
</evidence>
<dbReference type="GO" id="GO:0042545">
    <property type="term" value="P:cell wall modification"/>
    <property type="evidence" value="ECO:0007669"/>
    <property type="project" value="UniProtKB-UniRule"/>
</dbReference>
<dbReference type="InterPro" id="IPR012334">
    <property type="entry name" value="Pectin_lyas_fold"/>
</dbReference>
<evidence type="ECO:0000256" key="5">
    <source>
        <dbReference type="ARBA" id="ARBA00022512"/>
    </source>
</evidence>
<keyword evidence="12" id="KW-0732">Signal</keyword>
<evidence type="ECO:0000256" key="11">
    <source>
        <dbReference type="PROSITE-ProRule" id="PRU10040"/>
    </source>
</evidence>
<dbReference type="InterPro" id="IPR011050">
    <property type="entry name" value="Pectin_lyase_fold/virulence"/>
</dbReference>
<evidence type="ECO:0000256" key="2">
    <source>
        <dbReference type="ARBA" id="ARBA00005184"/>
    </source>
</evidence>
<dbReference type="OrthoDB" id="2019149at2759"/>
<keyword evidence="8" id="KW-0325">Glycoprotein</keyword>
<feature type="chain" id="PRO_5042655787" description="Pectinesterase" evidence="12">
    <location>
        <begin position="20"/>
        <end position="283"/>
    </location>
</feature>
<feature type="signal peptide" evidence="12">
    <location>
        <begin position="1"/>
        <end position="19"/>
    </location>
</feature>
<dbReference type="PROSITE" id="PS00503">
    <property type="entry name" value="PECTINESTERASE_2"/>
    <property type="match status" value="1"/>
</dbReference>
<evidence type="ECO:0000256" key="4">
    <source>
        <dbReference type="ARBA" id="ARBA00013229"/>
    </source>
</evidence>
<comment type="similarity">
    <text evidence="3">Belongs to the pectinesterase family.</text>
</comment>
<dbReference type="Proteomes" id="UP000321947">
    <property type="component" value="Unassembled WGS sequence"/>
</dbReference>
<name>A0A5D3CTI5_CUCMM</name>